<dbReference type="CDD" id="cd17546">
    <property type="entry name" value="REC_hyHK_CKI1_RcsC-like"/>
    <property type="match status" value="1"/>
</dbReference>
<dbReference type="Gene3D" id="3.40.50.2300">
    <property type="match status" value="1"/>
</dbReference>
<dbReference type="PRINTS" id="PR00344">
    <property type="entry name" value="BCTRLSENSOR"/>
</dbReference>
<dbReference type="CDD" id="cd16922">
    <property type="entry name" value="HATPase_EvgS-ArcB-TorS-like"/>
    <property type="match status" value="1"/>
</dbReference>
<accession>A0A6H2HET9</accession>
<keyword evidence="10" id="KW-0418">Kinase</keyword>
<comment type="subcellular location">
    <subcellularLocation>
        <location evidence="2">Cell membrane</location>
        <topology evidence="2">Multi-pass membrane protein</topology>
    </subcellularLocation>
</comment>
<dbReference type="CDD" id="cd12914">
    <property type="entry name" value="PDC1_DGC_like"/>
    <property type="match status" value="1"/>
</dbReference>
<dbReference type="EMBL" id="CP051461">
    <property type="protein sequence ID" value="QJC58094.1"/>
    <property type="molecule type" value="Genomic_DNA"/>
</dbReference>
<comment type="catalytic activity">
    <reaction evidence="1">
        <text>ATP + protein L-histidine = ADP + protein N-phospho-L-histidine.</text>
        <dbReference type="EC" id="2.7.13.3"/>
    </reaction>
</comment>
<evidence type="ECO:0000313" key="27">
    <source>
        <dbReference type="Proteomes" id="UP000502041"/>
    </source>
</evidence>
<evidence type="ECO:0000256" key="17">
    <source>
        <dbReference type="ARBA" id="ARBA00064003"/>
    </source>
</evidence>
<dbReference type="InterPro" id="IPR001789">
    <property type="entry name" value="Sig_transdc_resp-reg_receiver"/>
</dbReference>
<dbReference type="PROSITE" id="PS50109">
    <property type="entry name" value="HIS_KIN"/>
    <property type="match status" value="1"/>
</dbReference>
<dbReference type="Proteomes" id="UP000502041">
    <property type="component" value="Chromosome"/>
</dbReference>
<comment type="function">
    <text evidence="16">Member of the two-component regulatory system BvgS/BvgA. Phosphorylates BvgA via a four-step phosphorelay in response to environmental signals.</text>
</comment>
<dbReference type="SUPFAM" id="SSF55874">
    <property type="entry name" value="ATPase domain of HSP90 chaperone/DNA topoisomerase II/histidine kinase"/>
    <property type="match status" value="1"/>
</dbReference>
<evidence type="ECO:0000256" key="22">
    <source>
        <dbReference type="SAM" id="Phobius"/>
    </source>
</evidence>
<dbReference type="RefSeq" id="WP_168923500.1">
    <property type="nucleotide sequence ID" value="NZ_CP051461.1"/>
</dbReference>
<dbReference type="SUPFAM" id="SSF47226">
    <property type="entry name" value="Histidine-containing phosphotransfer domain, HPT domain"/>
    <property type="match status" value="1"/>
</dbReference>
<keyword evidence="4" id="KW-1003">Cell membrane</keyword>
<dbReference type="SUPFAM" id="SSF52172">
    <property type="entry name" value="CheY-like"/>
    <property type="match status" value="1"/>
</dbReference>
<dbReference type="InterPro" id="IPR036890">
    <property type="entry name" value="HATPase_C_sf"/>
</dbReference>
<evidence type="ECO:0000256" key="3">
    <source>
        <dbReference type="ARBA" id="ARBA00012438"/>
    </source>
</evidence>
<dbReference type="CDD" id="cd12915">
    <property type="entry name" value="PDC2_DGC_like"/>
    <property type="match status" value="1"/>
</dbReference>
<dbReference type="Gene3D" id="3.30.565.10">
    <property type="entry name" value="Histidine kinase-like ATPase, C-terminal domain"/>
    <property type="match status" value="1"/>
</dbReference>
<evidence type="ECO:0000256" key="5">
    <source>
        <dbReference type="ARBA" id="ARBA00022553"/>
    </source>
</evidence>
<feature type="domain" description="Histidine kinase" evidence="23">
    <location>
        <begin position="334"/>
        <end position="555"/>
    </location>
</feature>
<evidence type="ECO:0000256" key="10">
    <source>
        <dbReference type="ARBA" id="ARBA00022777"/>
    </source>
</evidence>
<proteinExistence type="predicted"/>
<dbReference type="SMART" id="SM00388">
    <property type="entry name" value="HisKA"/>
    <property type="match status" value="1"/>
</dbReference>
<feature type="transmembrane region" description="Helical" evidence="22">
    <location>
        <begin position="12"/>
        <end position="35"/>
    </location>
</feature>
<evidence type="ECO:0000259" key="25">
    <source>
        <dbReference type="PROSITE" id="PS50894"/>
    </source>
</evidence>
<evidence type="ECO:0000256" key="1">
    <source>
        <dbReference type="ARBA" id="ARBA00000085"/>
    </source>
</evidence>
<dbReference type="GO" id="GO:0005524">
    <property type="term" value="F:ATP binding"/>
    <property type="evidence" value="ECO:0007669"/>
    <property type="project" value="UniProtKB-KW"/>
</dbReference>
<dbReference type="InterPro" id="IPR005467">
    <property type="entry name" value="His_kinase_dom"/>
</dbReference>
<dbReference type="FunFam" id="1.10.287.130:FF:000002">
    <property type="entry name" value="Two-component osmosensing histidine kinase"/>
    <property type="match status" value="1"/>
</dbReference>
<evidence type="ECO:0000256" key="2">
    <source>
        <dbReference type="ARBA" id="ARBA00004651"/>
    </source>
</evidence>
<dbReference type="CDD" id="cd00082">
    <property type="entry name" value="HisKA"/>
    <property type="match status" value="1"/>
</dbReference>
<keyword evidence="5 21" id="KW-0597">Phosphoprotein</keyword>
<dbReference type="Gene3D" id="3.30.450.20">
    <property type="entry name" value="PAS domain"/>
    <property type="match status" value="2"/>
</dbReference>
<dbReference type="InterPro" id="IPR004358">
    <property type="entry name" value="Sig_transdc_His_kin-like_C"/>
</dbReference>
<keyword evidence="7 22" id="KW-0812">Transmembrane</keyword>
<feature type="transmembrane region" description="Helical" evidence="22">
    <location>
        <begin position="282"/>
        <end position="304"/>
    </location>
</feature>
<keyword evidence="8" id="KW-0732">Signal</keyword>
<dbReference type="PANTHER" id="PTHR45339:SF1">
    <property type="entry name" value="HYBRID SIGNAL TRANSDUCTION HISTIDINE KINASE J"/>
    <property type="match status" value="1"/>
</dbReference>
<keyword evidence="6 26" id="KW-0808">Transferase</keyword>
<evidence type="ECO:0000256" key="21">
    <source>
        <dbReference type="PROSITE-ProRule" id="PRU00169"/>
    </source>
</evidence>
<dbReference type="PANTHER" id="PTHR45339">
    <property type="entry name" value="HYBRID SIGNAL TRANSDUCTION HISTIDINE KINASE J"/>
    <property type="match status" value="1"/>
</dbReference>
<dbReference type="Pfam" id="PF02518">
    <property type="entry name" value="HATPase_c"/>
    <property type="match status" value="1"/>
</dbReference>
<evidence type="ECO:0000259" key="24">
    <source>
        <dbReference type="PROSITE" id="PS50110"/>
    </source>
</evidence>
<gene>
    <name evidence="26" type="primary">rpfC_2</name>
    <name evidence="26" type="ORF">HC248_03431</name>
</gene>
<dbReference type="InterPro" id="IPR008207">
    <property type="entry name" value="Sig_transdc_His_kin_Hpt_dom"/>
</dbReference>
<dbReference type="AlphaFoldDB" id="A0A6H2HET9"/>
<keyword evidence="13" id="KW-0902">Two-component regulatory system</keyword>
<organism evidence="26 27">
    <name type="scientific">Polaromonas vacuolata</name>
    <dbReference type="NCBI Taxonomy" id="37448"/>
    <lineage>
        <taxon>Bacteria</taxon>
        <taxon>Pseudomonadati</taxon>
        <taxon>Pseudomonadota</taxon>
        <taxon>Betaproteobacteria</taxon>
        <taxon>Burkholderiales</taxon>
        <taxon>Comamonadaceae</taxon>
        <taxon>Polaromonas</taxon>
    </lineage>
</organism>
<evidence type="ECO:0000256" key="15">
    <source>
        <dbReference type="ARBA" id="ARBA00023136"/>
    </source>
</evidence>
<evidence type="ECO:0000256" key="20">
    <source>
        <dbReference type="PROSITE-ProRule" id="PRU00110"/>
    </source>
</evidence>
<dbReference type="Pfam" id="PF00512">
    <property type="entry name" value="HisKA"/>
    <property type="match status" value="1"/>
</dbReference>
<evidence type="ECO:0000259" key="23">
    <source>
        <dbReference type="PROSITE" id="PS50109"/>
    </source>
</evidence>
<dbReference type="Pfam" id="PF00072">
    <property type="entry name" value="Response_reg"/>
    <property type="match status" value="1"/>
</dbReference>
<dbReference type="InterPro" id="IPR011006">
    <property type="entry name" value="CheY-like_superfamily"/>
</dbReference>
<dbReference type="CDD" id="cd00088">
    <property type="entry name" value="HPT"/>
    <property type="match status" value="1"/>
</dbReference>
<evidence type="ECO:0000256" key="4">
    <source>
        <dbReference type="ARBA" id="ARBA00022475"/>
    </source>
</evidence>
<feature type="domain" description="HPt" evidence="25">
    <location>
        <begin position="731"/>
        <end position="826"/>
    </location>
</feature>
<name>A0A6H2HET9_9BURK</name>
<dbReference type="Gene3D" id="1.20.120.160">
    <property type="entry name" value="HPT domain"/>
    <property type="match status" value="1"/>
</dbReference>
<keyword evidence="12 22" id="KW-1133">Transmembrane helix</keyword>
<evidence type="ECO:0000256" key="13">
    <source>
        <dbReference type="ARBA" id="ARBA00023012"/>
    </source>
</evidence>
<reference evidence="26 27" key="1">
    <citation type="submission" date="2020-04" db="EMBL/GenBank/DDBJ databases">
        <title>Complete genome of a Psychrophilic, Marine, Gas Vacuolate Bacterium Polaromonas vacuolata KCTC 22033T.</title>
        <authorList>
            <person name="Hwang K."/>
            <person name="Kim K.M."/>
        </authorList>
    </citation>
    <scope>NUCLEOTIDE SEQUENCE [LARGE SCALE GENOMIC DNA]</scope>
    <source>
        <strain evidence="26 27">KCTC 22033</strain>
    </source>
</reference>
<evidence type="ECO:0000256" key="14">
    <source>
        <dbReference type="ARBA" id="ARBA00023026"/>
    </source>
</evidence>
<keyword evidence="27" id="KW-1185">Reference proteome</keyword>
<dbReference type="InterPro" id="IPR036641">
    <property type="entry name" value="HPT_dom_sf"/>
</dbReference>
<dbReference type="SUPFAM" id="SSF47384">
    <property type="entry name" value="Homodimeric domain of signal transducing histidine kinase"/>
    <property type="match status" value="1"/>
</dbReference>
<protein>
    <recommendedName>
        <fullName evidence="18">Sensory/regulatory protein RpfC</fullName>
        <ecNumber evidence="3">2.7.13.3</ecNumber>
    </recommendedName>
    <alternativeName>
        <fullName evidence="19">Virulence sensor protein BvgS</fullName>
    </alternativeName>
</protein>
<evidence type="ECO:0000256" key="19">
    <source>
        <dbReference type="ARBA" id="ARBA00070152"/>
    </source>
</evidence>
<keyword evidence="15 22" id="KW-0472">Membrane</keyword>
<evidence type="ECO:0000313" key="26">
    <source>
        <dbReference type="EMBL" id="QJC58094.1"/>
    </source>
</evidence>
<dbReference type="PROSITE" id="PS50110">
    <property type="entry name" value="RESPONSE_REGULATORY"/>
    <property type="match status" value="1"/>
</dbReference>
<dbReference type="FunFam" id="3.30.565.10:FF:000010">
    <property type="entry name" value="Sensor histidine kinase RcsC"/>
    <property type="match status" value="1"/>
</dbReference>
<feature type="modified residue" description="4-aspartylphosphate" evidence="21">
    <location>
        <position position="633"/>
    </location>
</feature>
<dbReference type="SMART" id="SM00387">
    <property type="entry name" value="HATPase_c"/>
    <property type="match status" value="1"/>
</dbReference>
<evidence type="ECO:0000256" key="6">
    <source>
        <dbReference type="ARBA" id="ARBA00022679"/>
    </source>
</evidence>
<dbReference type="PROSITE" id="PS50894">
    <property type="entry name" value="HPT"/>
    <property type="match status" value="1"/>
</dbReference>
<dbReference type="Gene3D" id="1.10.287.130">
    <property type="match status" value="1"/>
</dbReference>
<feature type="domain" description="Response regulatory" evidence="24">
    <location>
        <begin position="583"/>
        <end position="700"/>
    </location>
</feature>
<dbReference type="Pfam" id="PF01627">
    <property type="entry name" value="Hpt"/>
    <property type="match status" value="1"/>
</dbReference>
<feature type="modified residue" description="Phosphohistidine" evidence="20">
    <location>
        <position position="771"/>
    </location>
</feature>
<dbReference type="SMART" id="SM00448">
    <property type="entry name" value="REC"/>
    <property type="match status" value="1"/>
</dbReference>
<evidence type="ECO:0000256" key="9">
    <source>
        <dbReference type="ARBA" id="ARBA00022741"/>
    </source>
</evidence>
<evidence type="ECO:0000256" key="18">
    <source>
        <dbReference type="ARBA" id="ARBA00068150"/>
    </source>
</evidence>
<keyword evidence="14" id="KW-0843">Virulence</keyword>
<comment type="subunit">
    <text evidence="17">At low DSF concentrations, interacts with RpfF.</text>
</comment>
<dbReference type="InterPro" id="IPR003594">
    <property type="entry name" value="HATPase_dom"/>
</dbReference>
<sequence length="832" mass="90825">MNNTNRRLRWITSLAVMTVLVGVWITAALILQNLLRTTVHDEDLRNAGQAQAFAEYSSSSIKRIDEFMLDTREVYDGNAEKFASLVKRRQANIADIAFQVGVIDKDGLLAFTNLSKPKQRSDLSDREHFQVHKQAPFADKLFISTPLKGRVSGLWSIQLTRPIFKEGLFDGVLVVSISPSLLAAFNAKIGGDIKRSVGIINAKGVVLARYPESATAIGQVVKDSPFLTASAPISGTYRRIGSINKQDSLFGYYKTPEYGLNFVIGVPMDTVMAPYRQSRQQIIAVTVSISLLLLAFWLMAFRAFSKLEKTQRDLEQARDSAHSASIAKSEFLANMSHEIRTPMNAILGMLHLLHTTELTTRQTDYTKKTEKAARSLLRLVDDILNISKIEARKIELDLRPFELQSMLDDLSVILSANLNDKALALRFMVDPDVPPVLRGDDMRLQQVLINIGGNAIKFSQEGEILIRVQLIEKSANDALLEFSVRDNGIGVAKENHIHIFDSFSQADTSTTRRYGGTGLGLSISSRIVALLGGELKIDSALGLGSRFYFQIRLPLSEMPAKAVVIPVSVPADIKPPGRLAGLRLLVVEDNEINQLVAHGLLSLEGANITLAGNGQLGLDAIASKAPFDAVLMDMQMPVMDGCAATRVIRQELGLSHLPIIAMTANAMSADRQACVEAGMNDHIGKPFKLDELVATLQRWTGHAREATAVLATASTTHGIDIVAALGRLDGNENLFASKLHSFATSLKGLPSQINAQLRSDADPQAASRTLHTLKGLAATVGAEQLAQVAAKLESRAQNGMQTNDYEPMLAQLQQAIDTTLLALKPVLARYQV</sequence>
<evidence type="ECO:0000256" key="8">
    <source>
        <dbReference type="ARBA" id="ARBA00022729"/>
    </source>
</evidence>
<keyword evidence="11" id="KW-0067">ATP-binding</keyword>
<evidence type="ECO:0000256" key="7">
    <source>
        <dbReference type="ARBA" id="ARBA00022692"/>
    </source>
</evidence>
<dbReference type="EC" id="2.7.13.3" evidence="3"/>
<evidence type="ECO:0000256" key="16">
    <source>
        <dbReference type="ARBA" id="ARBA00058004"/>
    </source>
</evidence>
<dbReference type="InterPro" id="IPR003661">
    <property type="entry name" value="HisK_dim/P_dom"/>
</dbReference>
<dbReference type="GO" id="GO:0005886">
    <property type="term" value="C:plasma membrane"/>
    <property type="evidence" value="ECO:0007669"/>
    <property type="project" value="UniProtKB-SubCell"/>
</dbReference>
<dbReference type="InterPro" id="IPR036097">
    <property type="entry name" value="HisK_dim/P_sf"/>
</dbReference>
<dbReference type="KEGG" id="pvac:HC248_03431"/>
<keyword evidence="9" id="KW-0547">Nucleotide-binding</keyword>
<evidence type="ECO:0000256" key="11">
    <source>
        <dbReference type="ARBA" id="ARBA00022840"/>
    </source>
</evidence>
<evidence type="ECO:0000256" key="12">
    <source>
        <dbReference type="ARBA" id="ARBA00022989"/>
    </source>
</evidence>
<dbReference type="GO" id="GO:0000155">
    <property type="term" value="F:phosphorelay sensor kinase activity"/>
    <property type="evidence" value="ECO:0007669"/>
    <property type="project" value="InterPro"/>
</dbReference>